<reference evidence="6 8" key="2">
    <citation type="submission" date="2018-12" db="EMBL/GenBank/DDBJ databases">
        <title>Legionella sp,whole genome shotgun sequence.</title>
        <authorList>
            <person name="Wu H."/>
        </authorList>
    </citation>
    <scope>NUCLEOTIDE SEQUENCE [LARGE SCALE GENOMIC DNA]</scope>
    <source>
        <strain evidence="8">km489</strain>
        <strain evidence="6">Km489</strain>
    </source>
</reference>
<dbReference type="CDD" id="cd10960">
    <property type="entry name" value="CE4_NodB_like_1"/>
    <property type="match status" value="1"/>
</dbReference>
<evidence type="ECO:0000313" key="7">
    <source>
        <dbReference type="Proteomes" id="UP000247152"/>
    </source>
</evidence>
<organism evidence="5 7">
    <name type="scientific">Legionella qingyii</name>
    <dbReference type="NCBI Taxonomy" id="2184757"/>
    <lineage>
        <taxon>Bacteria</taxon>
        <taxon>Pseudomonadati</taxon>
        <taxon>Pseudomonadota</taxon>
        <taxon>Gammaproteobacteria</taxon>
        <taxon>Legionellales</taxon>
        <taxon>Legionellaceae</taxon>
        <taxon>Legionella</taxon>
    </lineage>
</organism>
<evidence type="ECO:0000259" key="4">
    <source>
        <dbReference type="PROSITE" id="PS51677"/>
    </source>
</evidence>
<dbReference type="InterPro" id="IPR002509">
    <property type="entry name" value="NODB_dom"/>
</dbReference>
<dbReference type="OrthoDB" id="115239at2"/>
<dbReference type="GO" id="GO:0016020">
    <property type="term" value="C:membrane"/>
    <property type="evidence" value="ECO:0007669"/>
    <property type="project" value="TreeGrafter"/>
</dbReference>
<dbReference type="Pfam" id="PF01522">
    <property type="entry name" value="Polysacc_deac_1"/>
    <property type="match status" value="1"/>
</dbReference>
<evidence type="ECO:0000313" key="6">
    <source>
        <dbReference type="EMBL" id="RUR22481.1"/>
    </source>
</evidence>
<dbReference type="EMBL" id="RZGX01000011">
    <property type="protein sequence ID" value="RUR22481.1"/>
    <property type="molecule type" value="Genomic_DNA"/>
</dbReference>
<dbReference type="Proteomes" id="UP000247152">
    <property type="component" value="Unassembled WGS sequence"/>
</dbReference>
<name>A0A317U1K0_9GAMM</name>
<evidence type="ECO:0000256" key="3">
    <source>
        <dbReference type="SAM" id="SignalP"/>
    </source>
</evidence>
<dbReference type="RefSeq" id="WP_110142432.1">
    <property type="nucleotide sequence ID" value="NZ_QHJG01000013.1"/>
</dbReference>
<evidence type="ECO:0000256" key="2">
    <source>
        <dbReference type="ARBA" id="ARBA00022801"/>
    </source>
</evidence>
<keyword evidence="1" id="KW-0479">Metal-binding</keyword>
<comment type="caution">
    <text evidence="5">The sequence shown here is derived from an EMBL/GenBank/DDBJ whole genome shotgun (WGS) entry which is preliminary data.</text>
</comment>
<dbReference type="AlphaFoldDB" id="A0A317U1K0"/>
<evidence type="ECO:0000313" key="8">
    <source>
        <dbReference type="Proteomes" id="UP000287374"/>
    </source>
</evidence>
<reference evidence="5 7" key="1">
    <citation type="submission" date="2018-05" db="EMBL/GenBank/DDBJ databases">
        <title>Legionella qingyii sp.nov., whole genome shotgun sequence.</title>
        <authorList>
            <person name="Wu H."/>
            <person name="Zhu Q."/>
            <person name="Hu C."/>
        </authorList>
    </citation>
    <scope>NUCLEOTIDE SEQUENCE [LARGE SCALE GENOMIC DNA]</scope>
    <source>
        <strain evidence="5 7">HEB18</strain>
    </source>
</reference>
<keyword evidence="3" id="KW-0732">Signal</keyword>
<dbReference type="PANTHER" id="PTHR10587">
    <property type="entry name" value="GLYCOSYL TRANSFERASE-RELATED"/>
    <property type="match status" value="1"/>
</dbReference>
<dbReference type="Proteomes" id="UP000287374">
    <property type="component" value="Unassembled WGS sequence"/>
</dbReference>
<sequence>MLLRWSAVTLLFCILNSPCFAEEKEIAITIDDLPFVGSGAATPASLKRTQARFMAIVKALVDNQVPATGFAIGGAIPKSEWDLLETFRNQGFALGNHTYTHKSLNSMSADKYIADIDHADTVLAPVMTEPKYFRYPYLAEGTGQKKQKVYDYLAAHQYTIAPVTIDSKDYEFNARFYKIPYRKRAQSLPAFKKRYLAYIWKQTLLAERRAKKVDGQPVKQILLIHANLLNSLCLEDIIELYRKNGYKFISLADALRDDAVQPLNSNTEALNSVIPPLQGNLEQSTADKK</sequence>
<dbReference type="Gene3D" id="3.20.20.370">
    <property type="entry name" value="Glycoside hydrolase/deacetylase"/>
    <property type="match status" value="1"/>
</dbReference>
<protein>
    <submittedName>
        <fullName evidence="5">Polysaccharide deacetylase</fullName>
    </submittedName>
</protein>
<dbReference type="SUPFAM" id="SSF88713">
    <property type="entry name" value="Glycoside hydrolase/deacetylase"/>
    <property type="match status" value="1"/>
</dbReference>
<keyword evidence="2" id="KW-0378">Hydrolase</keyword>
<dbReference type="GO" id="GO:0046872">
    <property type="term" value="F:metal ion binding"/>
    <property type="evidence" value="ECO:0007669"/>
    <property type="project" value="UniProtKB-KW"/>
</dbReference>
<dbReference type="PROSITE" id="PS51677">
    <property type="entry name" value="NODB"/>
    <property type="match status" value="1"/>
</dbReference>
<gene>
    <name evidence="5" type="ORF">DGG96_09205</name>
    <name evidence="6" type="ORF">ELY20_09320</name>
</gene>
<dbReference type="InterPro" id="IPR011330">
    <property type="entry name" value="Glyco_hydro/deAcase_b/a-brl"/>
</dbReference>
<accession>A0A317U1K0</accession>
<dbReference type="InterPro" id="IPR050248">
    <property type="entry name" value="Polysacc_deacetylase_ArnD"/>
</dbReference>
<feature type="signal peptide" evidence="3">
    <location>
        <begin position="1"/>
        <end position="21"/>
    </location>
</feature>
<dbReference type="GO" id="GO:0005975">
    <property type="term" value="P:carbohydrate metabolic process"/>
    <property type="evidence" value="ECO:0007669"/>
    <property type="project" value="InterPro"/>
</dbReference>
<proteinExistence type="predicted"/>
<feature type="domain" description="NodB homology" evidence="4">
    <location>
        <begin position="24"/>
        <end position="249"/>
    </location>
</feature>
<dbReference type="PANTHER" id="PTHR10587:SF133">
    <property type="entry name" value="CHITIN DEACETYLASE 1-RELATED"/>
    <property type="match status" value="1"/>
</dbReference>
<keyword evidence="8" id="KW-1185">Reference proteome</keyword>
<dbReference type="GO" id="GO:0016810">
    <property type="term" value="F:hydrolase activity, acting on carbon-nitrogen (but not peptide) bonds"/>
    <property type="evidence" value="ECO:0007669"/>
    <property type="project" value="InterPro"/>
</dbReference>
<evidence type="ECO:0000313" key="5">
    <source>
        <dbReference type="EMBL" id="PWY55904.1"/>
    </source>
</evidence>
<feature type="chain" id="PRO_5016459702" evidence="3">
    <location>
        <begin position="22"/>
        <end position="289"/>
    </location>
</feature>
<dbReference type="EMBL" id="QHJG01000013">
    <property type="protein sequence ID" value="PWY55904.1"/>
    <property type="molecule type" value="Genomic_DNA"/>
</dbReference>
<evidence type="ECO:0000256" key="1">
    <source>
        <dbReference type="ARBA" id="ARBA00022723"/>
    </source>
</evidence>